<dbReference type="EMBL" id="CAJNYV010006231">
    <property type="protein sequence ID" value="CAF3812162.1"/>
    <property type="molecule type" value="Genomic_DNA"/>
</dbReference>
<dbReference type="EMBL" id="CAJNYU010001170">
    <property type="protein sequence ID" value="CAF3418051.1"/>
    <property type="molecule type" value="Genomic_DNA"/>
</dbReference>
<organism evidence="4 10">
    <name type="scientific">Rotaria socialis</name>
    <dbReference type="NCBI Taxonomy" id="392032"/>
    <lineage>
        <taxon>Eukaryota</taxon>
        <taxon>Metazoa</taxon>
        <taxon>Spiralia</taxon>
        <taxon>Gnathifera</taxon>
        <taxon>Rotifera</taxon>
        <taxon>Eurotatoria</taxon>
        <taxon>Bdelloidea</taxon>
        <taxon>Philodinida</taxon>
        <taxon>Philodinidae</taxon>
        <taxon>Rotaria</taxon>
    </lineage>
</organism>
<name>A0A817L4S5_9BILA</name>
<evidence type="ECO:0000256" key="3">
    <source>
        <dbReference type="PROSITE-ProRule" id="PRU00023"/>
    </source>
</evidence>
<dbReference type="Proteomes" id="UP000663869">
    <property type="component" value="Unassembled WGS sequence"/>
</dbReference>
<dbReference type="EMBL" id="CAJOBP010000944">
    <property type="protein sequence ID" value="CAF4238217.1"/>
    <property type="molecule type" value="Genomic_DNA"/>
</dbReference>
<evidence type="ECO:0000313" key="6">
    <source>
        <dbReference type="EMBL" id="CAF3812162.1"/>
    </source>
</evidence>
<dbReference type="PANTHER" id="PTHR24173">
    <property type="entry name" value="ANKYRIN REPEAT CONTAINING"/>
    <property type="match status" value="1"/>
</dbReference>
<evidence type="ECO:0000313" key="7">
    <source>
        <dbReference type="EMBL" id="CAF4238217.1"/>
    </source>
</evidence>
<dbReference type="EMBL" id="CAJNXB010000122">
    <property type="protein sequence ID" value="CAF3026591.1"/>
    <property type="molecule type" value="Genomic_DNA"/>
</dbReference>
<dbReference type="Pfam" id="PF12796">
    <property type="entry name" value="Ank_2"/>
    <property type="match status" value="1"/>
</dbReference>
<dbReference type="Proteomes" id="UP000663865">
    <property type="component" value="Unassembled WGS sequence"/>
</dbReference>
<dbReference type="Proteomes" id="UP000663838">
    <property type="component" value="Unassembled WGS sequence"/>
</dbReference>
<dbReference type="EMBL" id="CAJOBQ010000721">
    <property type="protein sequence ID" value="CAF4408110.1"/>
    <property type="molecule type" value="Genomic_DNA"/>
</dbReference>
<dbReference type="EMBL" id="CAJOBS010000932">
    <property type="protein sequence ID" value="CAF4662605.1"/>
    <property type="molecule type" value="Genomic_DNA"/>
</dbReference>
<dbReference type="Proteomes" id="UP000663825">
    <property type="component" value="Unassembled WGS sequence"/>
</dbReference>
<dbReference type="Proteomes" id="UP000663873">
    <property type="component" value="Unassembled WGS sequence"/>
</dbReference>
<dbReference type="PROSITE" id="PS50297">
    <property type="entry name" value="ANK_REP_REGION"/>
    <property type="match status" value="1"/>
</dbReference>
<evidence type="ECO:0000313" key="10">
    <source>
        <dbReference type="Proteomes" id="UP000663825"/>
    </source>
</evidence>
<keyword evidence="1" id="KW-0677">Repeat</keyword>
<keyword evidence="11" id="KW-1185">Reference proteome</keyword>
<dbReference type="AlphaFoldDB" id="A0A817L4S5"/>
<evidence type="ECO:0000256" key="1">
    <source>
        <dbReference type="ARBA" id="ARBA00022737"/>
    </source>
</evidence>
<proteinExistence type="predicted"/>
<feature type="repeat" description="ANK" evidence="3">
    <location>
        <begin position="125"/>
        <end position="157"/>
    </location>
</feature>
<dbReference type="Proteomes" id="UP000663862">
    <property type="component" value="Unassembled WGS sequence"/>
</dbReference>
<dbReference type="PANTHER" id="PTHR24173:SF74">
    <property type="entry name" value="ANKYRIN REPEAT DOMAIN-CONTAINING PROTEIN 16"/>
    <property type="match status" value="1"/>
</dbReference>
<dbReference type="SUPFAM" id="SSF48403">
    <property type="entry name" value="Ankyrin repeat"/>
    <property type="match status" value="1"/>
</dbReference>
<protein>
    <submittedName>
        <fullName evidence="4">Uncharacterized protein</fullName>
    </submittedName>
</protein>
<accession>A0A817L4S5</accession>
<reference evidence="4" key="1">
    <citation type="submission" date="2021-02" db="EMBL/GenBank/DDBJ databases">
        <authorList>
            <person name="Nowell W R."/>
        </authorList>
    </citation>
    <scope>NUCLEOTIDE SEQUENCE</scope>
</reference>
<dbReference type="PROSITE" id="PS50088">
    <property type="entry name" value="ANK_REPEAT"/>
    <property type="match status" value="1"/>
</dbReference>
<dbReference type="SMART" id="SM00248">
    <property type="entry name" value="ANK"/>
    <property type="match status" value="3"/>
</dbReference>
<evidence type="ECO:0000313" key="11">
    <source>
        <dbReference type="Proteomes" id="UP000663873"/>
    </source>
</evidence>
<comment type="caution">
    <text evidence="4">The sequence shown here is derived from an EMBL/GenBank/DDBJ whole genome shotgun (WGS) entry which is preliminary data.</text>
</comment>
<evidence type="ECO:0000313" key="8">
    <source>
        <dbReference type="EMBL" id="CAF4408110.1"/>
    </source>
</evidence>
<dbReference type="InterPro" id="IPR036770">
    <property type="entry name" value="Ankyrin_rpt-contain_sf"/>
</dbReference>
<keyword evidence="2 3" id="KW-0040">ANK repeat</keyword>
<gene>
    <name evidence="5" type="ORF">FME351_LOCUS10639</name>
    <name evidence="6" type="ORF">KIK155_LOCUS33061</name>
    <name evidence="4" type="ORF">TIS948_LOCUS2737</name>
    <name evidence="9" type="ORF">TOA249_LOCUS14779</name>
    <name evidence="8" type="ORF">TSG867_LOCUS13507</name>
    <name evidence="7" type="ORF">UJA718_LOCUS8770</name>
</gene>
<evidence type="ECO:0000313" key="9">
    <source>
        <dbReference type="EMBL" id="CAF4662605.1"/>
    </source>
</evidence>
<evidence type="ECO:0000313" key="4">
    <source>
        <dbReference type="EMBL" id="CAF3026591.1"/>
    </source>
</evidence>
<evidence type="ECO:0000256" key="2">
    <source>
        <dbReference type="ARBA" id="ARBA00023043"/>
    </source>
</evidence>
<dbReference type="InterPro" id="IPR002110">
    <property type="entry name" value="Ankyrin_rpt"/>
</dbReference>
<dbReference type="OrthoDB" id="194358at2759"/>
<dbReference type="Gene3D" id="1.25.40.20">
    <property type="entry name" value="Ankyrin repeat-containing domain"/>
    <property type="match status" value="1"/>
</dbReference>
<sequence length="184" mass="20771">MDELLSEYNKKRQTPIHVATEAIPMDTIGEKSKSYNKDKENIDNATDFHLLTFKTIWGEGKNEHIKKAFACLDGNRRTCLHLAATKGNSFSMLDQSCRSNNLGYQEIVKFLVEVVDLEIDAVCDRHLTPLHLACFSGHTDTIKYLIKHGASPILRNAALHNCLEIAIVKQHKETVKMLLAQPNI</sequence>
<evidence type="ECO:0000313" key="5">
    <source>
        <dbReference type="EMBL" id="CAF3418051.1"/>
    </source>
</evidence>